<organism evidence="2 3">
    <name type="scientific">Halocaridina rubra</name>
    <name type="common">Hawaiian red shrimp</name>
    <dbReference type="NCBI Taxonomy" id="373956"/>
    <lineage>
        <taxon>Eukaryota</taxon>
        <taxon>Metazoa</taxon>
        <taxon>Ecdysozoa</taxon>
        <taxon>Arthropoda</taxon>
        <taxon>Crustacea</taxon>
        <taxon>Multicrustacea</taxon>
        <taxon>Malacostraca</taxon>
        <taxon>Eumalacostraca</taxon>
        <taxon>Eucarida</taxon>
        <taxon>Decapoda</taxon>
        <taxon>Pleocyemata</taxon>
        <taxon>Caridea</taxon>
        <taxon>Atyoidea</taxon>
        <taxon>Atyidae</taxon>
        <taxon>Halocaridina</taxon>
    </lineage>
</organism>
<sequence length="122" mass="13465">YSFVSMYLVYSLTSLADLTSQVVLLSGVTHRIAQLVECLLKLQCDWDLSSLQASSSFTNITQQRRKSRSDQDGSSSANSCLIEEERLNEAEICGEDSAPIEYAYILSDVTILAPGSSKYLVK</sequence>
<protein>
    <submittedName>
        <fullName evidence="2">Uncharacterized protein</fullName>
    </submittedName>
</protein>
<comment type="caution">
    <text evidence="2">The sequence shown here is derived from an EMBL/GenBank/DDBJ whole genome shotgun (WGS) entry which is preliminary data.</text>
</comment>
<evidence type="ECO:0000313" key="2">
    <source>
        <dbReference type="EMBL" id="KAK7076068.1"/>
    </source>
</evidence>
<feature type="region of interest" description="Disordered" evidence="1">
    <location>
        <begin position="58"/>
        <end position="80"/>
    </location>
</feature>
<accession>A0AAN8X7T7</accession>
<gene>
    <name evidence="2" type="ORF">SK128_000058</name>
</gene>
<feature type="non-terminal residue" evidence="2">
    <location>
        <position position="122"/>
    </location>
</feature>
<evidence type="ECO:0000256" key="1">
    <source>
        <dbReference type="SAM" id="MobiDB-lite"/>
    </source>
</evidence>
<dbReference type="AlphaFoldDB" id="A0AAN8X7T7"/>
<dbReference type="EMBL" id="JAXCGZ010009882">
    <property type="protein sequence ID" value="KAK7076068.1"/>
    <property type="molecule type" value="Genomic_DNA"/>
</dbReference>
<dbReference type="Proteomes" id="UP001381693">
    <property type="component" value="Unassembled WGS sequence"/>
</dbReference>
<keyword evidence="3" id="KW-1185">Reference proteome</keyword>
<evidence type="ECO:0000313" key="3">
    <source>
        <dbReference type="Proteomes" id="UP001381693"/>
    </source>
</evidence>
<name>A0AAN8X7T7_HALRR</name>
<feature type="non-terminal residue" evidence="2">
    <location>
        <position position="1"/>
    </location>
</feature>
<proteinExistence type="predicted"/>
<reference evidence="2 3" key="1">
    <citation type="submission" date="2023-11" db="EMBL/GenBank/DDBJ databases">
        <title>Halocaridina rubra genome assembly.</title>
        <authorList>
            <person name="Smith C."/>
        </authorList>
    </citation>
    <scope>NUCLEOTIDE SEQUENCE [LARGE SCALE GENOMIC DNA]</scope>
    <source>
        <strain evidence="2">EP-1</strain>
        <tissue evidence="2">Whole</tissue>
    </source>
</reference>